<reference evidence="1" key="2">
    <citation type="journal article" date="2022" name="New Phytol.">
        <title>Evolutionary transition to the ectomycorrhizal habit in the genomes of a hyperdiverse lineage of mushroom-forming fungi.</title>
        <authorList>
            <person name="Looney B."/>
            <person name="Miyauchi S."/>
            <person name="Morin E."/>
            <person name="Drula E."/>
            <person name="Courty P.E."/>
            <person name="Kohler A."/>
            <person name="Kuo A."/>
            <person name="LaButti K."/>
            <person name="Pangilinan J."/>
            <person name="Lipzen A."/>
            <person name="Riley R."/>
            <person name="Andreopoulos W."/>
            <person name="He G."/>
            <person name="Johnson J."/>
            <person name="Nolan M."/>
            <person name="Tritt A."/>
            <person name="Barry K.W."/>
            <person name="Grigoriev I.V."/>
            <person name="Nagy L.G."/>
            <person name="Hibbett D."/>
            <person name="Henrissat B."/>
            <person name="Matheny P.B."/>
            <person name="Labbe J."/>
            <person name="Martin F.M."/>
        </authorList>
    </citation>
    <scope>NUCLEOTIDE SEQUENCE</scope>
    <source>
        <strain evidence="1">FP105234-sp</strain>
    </source>
</reference>
<name>A0ACB8RDJ0_9AGAM</name>
<evidence type="ECO:0000313" key="2">
    <source>
        <dbReference type="Proteomes" id="UP000814033"/>
    </source>
</evidence>
<gene>
    <name evidence="1" type="ORF">FA95DRAFT_1576177</name>
</gene>
<accession>A0ACB8RDJ0</accession>
<protein>
    <submittedName>
        <fullName evidence="1">CenpB-DNA-bind-domain-containing protein</fullName>
    </submittedName>
</protein>
<organism evidence="1 2">
    <name type="scientific">Auriscalpium vulgare</name>
    <dbReference type="NCBI Taxonomy" id="40419"/>
    <lineage>
        <taxon>Eukaryota</taxon>
        <taxon>Fungi</taxon>
        <taxon>Dikarya</taxon>
        <taxon>Basidiomycota</taxon>
        <taxon>Agaricomycotina</taxon>
        <taxon>Agaricomycetes</taxon>
        <taxon>Russulales</taxon>
        <taxon>Auriscalpiaceae</taxon>
        <taxon>Auriscalpium</taxon>
    </lineage>
</organism>
<comment type="caution">
    <text evidence="1">The sequence shown here is derived from an EMBL/GenBank/DDBJ whole genome shotgun (WGS) entry which is preliminary data.</text>
</comment>
<proteinExistence type="predicted"/>
<keyword evidence="2" id="KW-1185">Reference proteome</keyword>
<reference evidence="1" key="1">
    <citation type="submission" date="2021-02" db="EMBL/GenBank/DDBJ databases">
        <authorList>
            <consortium name="DOE Joint Genome Institute"/>
            <person name="Ahrendt S."/>
            <person name="Looney B.P."/>
            <person name="Miyauchi S."/>
            <person name="Morin E."/>
            <person name="Drula E."/>
            <person name="Courty P.E."/>
            <person name="Chicoki N."/>
            <person name="Fauchery L."/>
            <person name="Kohler A."/>
            <person name="Kuo A."/>
            <person name="Labutti K."/>
            <person name="Pangilinan J."/>
            <person name="Lipzen A."/>
            <person name="Riley R."/>
            <person name="Andreopoulos W."/>
            <person name="He G."/>
            <person name="Johnson J."/>
            <person name="Barry K.W."/>
            <person name="Grigoriev I.V."/>
            <person name="Nagy L."/>
            <person name="Hibbett D."/>
            <person name="Henrissat B."/>
            <person name="Matheny P.B."/>
            <person name="Labbe J."/>
            <person name="Martin F."/>
        </authorList>
    </citation>
    <scope>NUCLEOTIDE SEQUENCE</scope>
    <source>
        <strain evidence="1">FP105234-sp</strain>
    </source>
</reference>
<dbReference type="Proteomes" id="UP000814033">
    <property type="component" value="Unassembled WGS sequence"/>
</dbReference>
<sequence>MEDTETFAPPFLYSTPFSDPTHRQDLDAATSWHMQHPPHQPMHAAHNGQGRLYPTMGTPLSHVDYAASPSAADFFNQYPHPSPVMGQNLALNLSGPQIHSSIGPSRVVTRRQSRAAQMHATPHPHLPAGGAISQGENHDRQHQLYMQHLSRSKTPDNALSARSFPPIGPSPLSMQPHTSHSPQYDAPSSSSAQHPYGLSPAHARSMSNTAPANPIARSASPALSVVSAITSNSSASQTFHNYDSGTLTPMFSKSKQRKQRLFNVDRRDICLYHQQHPHLRQEDIAAEYGVERSTISKILKQKQKWLNVPDGEEIRIAKHRPSKFPEIEEEMIRWLEECSERSMMLTDSVIRAKAKEVAKGMQIPDDKFKASSGWVENFKQRHGIRRGVYQGEEEANKKKSRALGGAGDTFVLHDDVLQPRPTLADFIVQNDLYDIDASLNGTGKILNRKWFEIETEDEDDEDYVRDFMARQNYGVEGPLPLPRKKADLHRAANSPQSASSATSSDSSSSQSQPLTPPPTANAPQPAIETGSEPVDTVSFNGPAAMDEDKAPYGIPTSTEPLYPVTGPGIPSVQEAVAAVDLLVSFALAQASDFLRSEEHGALSEIRLATWCLSKGFRHQRRGGHDDDDDDDLTDLA</sequence>
<evidence type="ECO:0000313" key="1">
    <source>
        <dbReference type="EMBL" id="KAI0041736.1"/>
    </source>
</evidence>
<dbReference type="EMBL" id="MU276105">
    <property type="protein sequence ID" value="KAI0041736.1"/>
    <property type="molecule type" value="Genomic_DNA"/>
</dbReference>